<evidence type="ECO:0000259" key="1">
    <source>
        <dbReference type="Pfam" id="PF08670"/>
    </source>
</evidence>
<sequence length="154" mass="16925">MSRDGTAAHLSVDPDFFGLLAGSHARLVGRPLVPPGRDAGWLYHEAPFAVLAHDTSPDPRFIYANRTAQDCFGYDWPTITALPSRLSAEAPNRAERQALLDAVAREGFATGYRGLRIARSGERFWIEDGVVWQLIDSDGTVRGQAATFARWRAA</sequence>
<dbReference type="RefSeq" id="WP_151005374.1">
    <property type="nucleotide sequence ID" value="NZ_BPQY01000514.1"/>
</dbReference>
<proteinExistence type="predicted"/>
<organism evidence="2 3">
    <name type="scientific">Methylobacterium soli</name>
    <dbReference type="NCBI Taxonomy" id="553447"/>
    <lineage>
        <taxon>Bacteria</taxon>
        <taxon>Pseudomonadati</taxon>
        <taxon>Pseudomonadota</taxon>
        <taxon>Alphaproteobacteria</taxon>
        <taxon>Hyphomicrobiales</taxon>
        <taxon>Methylobacteriaceae</taxon>
        <taxon>Methylobacterium</taxon>
    </lineage>
</organism>
<accession>A0A6L3SNY5</accession>
<dbReference type="InterPro" id="IPR013978">
    <property type="entry name" value="MEKHLA"/>
</dbReference>
<dbReference type="Gene3D" id="3.30.450.20">
    <property type="entry name" value="PAS domain"/>
    <property type="match status" value="1"/>
</dbReference>
<keyword evidence="3" id="KW-1185">Reference proteome</keyword>
<protein>
    <submittedName>
        <fullName evidence="2">MEKHLA domain-containing protein</fullName>
    </submittedName>
</protein>
<dbReference type="Pfam" id="PF08670">
    <property type="entry name" value="MEKHLA"/>
    <property type="match status" value="1"/>
</dbReference>
<comment type="caution">
    <text evidence="2">The sequence shown here is derived from an EMBL/GenBank/DDBJ whole genome shotgun (WGS) entry which is preliminary data.</text>
</comment>
<dbReference type="SUPFAM" id="SSF55785">
    <property type="entry name" value="PYP-like sensor domain (PAS domain)"/>
    <property type="match status" value="1"/>
</dbReference>
<evidence type="ECO:0000313" key="3">
    <source>
        <dbReference type="Proteomes" id="UP000474159"/>
    </source>
</evidence>
<dbReference type="EMBL" id="VZZK01000065">
    <property type="protein sequence ID" value="KAB1070270.1"/>
    <property type="molecule type" value="Genomic_DNA"/>
</dbReference>
<feature type="domain" description="MEKHLA" evidence="1">
    <location>
        <begin position="17"/>
        <end position="152"/>
    </location>
</feature>
<dbReference type="Proteomes" id="UP000474159">
    <property type="component" value="Unassembled WGS sequence"/>
</dbReference>
<dbReference type="AlphaFoldDB" id="A0A6L3SNY5"/>
<name>A0A6L3SNY5_9HYPH</name>
<dbReference type="OrthoDB" id="9794448at2"/>
<dbReference type="InterPro" id="IPR035965">
    <property type="entry name" value="PAS-like_dom_sf"/>
</dbReference>
<gene>
    <name evidence="2" type="ORF">F6X53_30300</name>
</gene>
<evidence type="ECO:0000313" key="2">
    <source>
        <dbReference type="EMBL" id="KAB1070270.1"/>
    </source>
</evidence>
<reference evidence="2 3" key="1">
    <citation type="submission" date="2019-09" db="EMBL/GenBank/DDBJ databases">
        <title>YIM 48816 draft genome.</title>
        <authorList>
            <person name="Jiang L."/>
        </authorList>
    </citation>
    <scope>NUCLEOTIDE SEQUENCE [LARGE SCALE GENOMIC DNA]</scope>
    <source>
        <strain evidence="2 3">YIM 48816</strain>
    </source>
</reference>